<dbReference type="Gene3D" id="3.40.50.10540">
    <property type="entry name" value="Crotonobetainyl-coa:carnitine coa-transferase, domain 1"/>
    <property type="match status" value="1"/>
</dbReference>
<evidence type="ECO:0000256" key="1">
    <source>
        <dbReference type="ARBA" id="ARBA00022679"/>
    </source>
</evidence>
<reference evidence="2 3" key="1">
    <citation type="submission" date="2019-08" db="EMBL/GenBank/DDBJ databases">
        <title>Hyperibacter terrae gen. nov., sp. nov. and Hyperibacter viscosus sp. nov., two new members in the family Rhodospirillaceae isolated from the rhizosphere of Hypericum perforatum.</title>
        <authorList>
            <person name="Noviana Z."/>
        </authorList>
    </citation>
    <scope>NUCLEOTIDE SEQUENCE [LARGE SCALE GENOMIC DNA]</scope>
    <source>
        <strain evidence="2 3">R5959</strain>
    </source>
</reference>
<dbReference type="OrthoDB" id="9781472at2"/>
<evidence type="ECO:0000313" key="3">
    <source>
        <dbReference type="Proteomes" id="UP000325797"/>
    </source>
</evidence>
<organism evidence="2 3">
    <name type="scientific">Hypericibacter adhaerens</name>
    <dbReference type="NCBI Taxonomy" id="2602016"/>
    <lineage>
        <taxon>Bacteria</taxon>
        <taxon>Pseudomonadati</taxon>
        <taxon>Pseudomonadota</taxon>
        <taxon>Alphaproteobacteria</taxon>
        <taxon>Rhodospirillales</taxon>
        <taxon>Dongiaceae</taxon>
        <taxon>Hypericibacter</taxon>
    </lineage>
</organism>
<dbReference type="Proteomes" id="UP000325797">
    <property type="component" value="Chromosome"/>
</dbReference>
<accession>A0A5J6N5H9</accession>
<protein>
    <submittedName>
        <fullName evidence="2">CoA transferase</fullName>
    </submittedName>
</protein>
<dbReference type="InterPro" id="IPR023606">
    <property type="entry name" value="CoA-Trfase_III_dom_1_sf"/>
</dbReference>
<dbReference type="InterPro" id="IPR003673">
    <property type="entry name" value="CoA-Trfase_fam_III"/>
</dbReference>
<dbReference type="GO" id="GO:0016740">
    <property type="term" value="F:transferase activity"/>
    <property type="evidence" value="ECO:0007669"/>
    <property type="project" value="UniProtKB-KW"/>
</dbReference>
<dbReference type="Pfam" id="PF02515">
    <property type="entry name" value="CoA_transf_3"/>
    <property type="match status" value="1"/>
</dbReference>
<proteinExistence type="predicted"/>
<dbReference type="EMBL" id="CP042582">
    <property type="protein sequence ID" value="QEX24657.1"/>
    <property type="molecule type" value="Genomic_DNA"/>
</dbReference>
<dbReference type="Gene3D" id="3.30.1540.10">
    <property type="entry name" value="formyl-coa transferase, domain 3"/>
    <property type="match status" value="1"/>
</dbReference>
<keyword evidence="1 2" id="KW-0808">Transferase</keyword>
<dbReference type="AlphaFoldDB" id="A0A5J6N5H9"/>
<dbReference type="KEGG" id="hadh:FRZ61_45980"/>
<dbReference type="InterPro" id="IPR044855">
    <property type="entry name" value="CoA-Trfase_III_dom3_sf"/>
</dbReference>
<dbReference type="RefSeq" id="WP_151119915.1">
    <property type="nucleotide sequence ID" value="NZ_CP042582.1"/>
</dbReference>
<keyword evidence="3" id="KW-1185">Reference proteome</keyword>
<gene>
    <name evidence="2" type="ORF">FRZ61_45980</name>
</gene>
<name>A0A5J6N5H9_9PROT</name>
<sequence length="423" mass="45972">MTSKIDKTGDIGDLPLSDETSSATAARAPLHGIRVIEVATFIAAPFCGTILGDFGAEIIKIEQPTQGDPLRAFGTRTECGDSLVWLSESRNKKAVTLDLRQPKGAELFRRLVAGADVVIENFRPGTMEKWGLGFEDLRKVNDRLVMLSVSAYGQTGPKRQEPGFARIAHAFGGLAYLAGESNGRPVVPGSTSMADYLSGMWGAIGVLLALRARDTIGKAQLIDIGLYESVFRLLDEIAPAYAKYGFVRERQGADTVNVVPHSHYQTGTGEWVAIACTSDKMFARIAAAMGRPELATSPDFATSIERVKRRDEVNRMVAEWVGSQTLAQILAECEAGGVPCAKIYSIKDIFEDPQYKARENLMKIEDPRLGPLVLPTAMPRMSETPAQFQHAGRALGADTAEVFGQLLGIDREELETLRKQGIV</sequence>
<evidence type="ECO:0000313" key="2">
    <source>
        <dbReference type="EMBL" id="QEX24657.1"/>
    </source>
</evidence>
<dbReference type="PANTHER" id="PTHR48228:SF6">
    <property type="entry name" value="L-CARNITINE COA-TRANSFERASE"/>
    <property type="match status" value="1"/>
</dbReference>
<dbReference type="SUPFAM" id="SSF89796">
    <property type="entry name" value="CoA-transferase family III (CaiB/BaiF)"/>
    <property type="match status" value="1"/>
</dbReference>
<dbReference type="InterPro" id="IPR050509">
    <property type="entry name" value="CoA-transferase_III"/>
</dbReference>
<dbReference type="PANTHER" id="PTHR48228">
    <property type="entry name" value="SUCCINYL-COA--D-CITRAMALATE COA-TRANSFERASE"/>
    <property type="match status" value="1"/>
</dbReference>